<accession>A0A3B1A7G7</accession>
<organism evidence="1">
    <name type="scientific">hydrothermal vent metagenome</name>
    <dbReference type="NCBI Taxonomy" id="652676"/>
    <lineage>
        <taxon>unclassified sequences</taxon>
        <taxon>metagenomes</taxon>
        <taxon>ecological metagenomes</taxon>
    </lineage>
</organism>
<dbReference type="EMBL" id="UOFR01000049">
    <property type="protein sequence ID" value="VAW97500.1"/>
    <property type="molecule type" value="Genomic_DNA"/>
</dbReference>
<dbReference type="PROSITE" id="PS51257">
    <property type="entry name" value="PROKAR_LIPOPROTEIN"/>
    <property type="match status" value="1"/>
</dbReference>
<name>A0A3B1A7G7_9ZZZZ</name>
<protein>
    <submittedName>
        <fullName evidence="1">Uncharacterized protein</fullName>
    </submittedName>
</protein>
<dbReference type="AlphaFoldDB" id="A0A3B1A7G7"/>
<feature type="non-terminal residue" evidence="1">
    <location>
        <position position="28"/>
    </location>
</feature>
<proteinExistence type="predicted"/>
<gene>
    <name evidence="1" type="ORF">MNBD_GAMMA21-2537</name>
</gene>
<sequence>MGNNYKLIILGLSAFLAIGCATQEEKQA</sequence>
<evidence type="ECO:0000313" key="1">
    <source>
        <dbReference type="EMBL" id="VAW97500.1"/>
    </source>
</evidence>
<reference evidence="1" key="1">
    <citation type="submission" date="2018-06" db="EMBL/GenBank/DDBJ databases">
        <authorList>
            <person name="Zhirakovskaya E."/>
        </authorList>
    </citation>
    <scope>NUCLEOTIDE SEQUENCE</scope>
</reference>